<reference evidence="1" key="1">
    <citation type="journal article" date="2020" name="Cell">
        <title>Large-Scale Comparative Analyses of Tick Genomes Elucidate Their Genetic Diversity and Vector Capacities.</title>
        <authorList>
            <consortium name="Tick Genome and Microbiome Consortium (TIGMIC)"/>
            <person name="Jia N."/>
            <person name="Wang J."/>
            <person name="Shi W."/>
            <person name="Du L."/>
            <person name="Sun Y."/>
            <person name="Zhan W."/>
            <person name="Jiang J.F."/>
            <person name="Wang Q."/>
            <person name="Zhang B."/>
            <person name="Ji P."/>
            <person name="Bell-Sakyi L."/>
            <person name="Cui X.M."/>
            <person name="Yuan T.T."/>
            <person name="Jiang B.G."/>
            <person name="Yang W.F."/>
            <person name="Lam T.T."/>
            <person name="Chang Q.C."/>
            <person name="Ding S.J."/>
            <person name="Wang X.J."/>
            <person name="Zhu J.G."/>
            <person name="Ruan X.D."/>
            <person name="Zhao L."/>
            <person name="Wei J.T."/>
            <person name="Ye R.Z."/>
            <person name="Que T.C."/>
            <person name="Du C.H."/>
            <person name="Zhou Y.H."/>
            <person name="Cheng J.X."/>
            <person name="Dai P.F."/>
            <person name="Guo W.B."/>
            <person name="Han X.H."/>
            <person name="Huang E.J."/>
            <person name="Li L.F."/>
            <person name="Wei W."/>
            <person name="Gao Y.C."/>
            <person name="Liu J.Z."/>
            <person name="Shao H.Z."/>
            <person name="Wang X."/>
            <person name="Wang C.C."/>
            <person name="Yang T.C."/>
            <person name="Huo Q.B."/>
            <person name="Li W."/>
            <person name="Chen H.Y."/>
            <person name="Chen S.E."/>
            <person name="Zhou L.G."/>
            <person name="Ni X.B."/>
            <person name="Tian J.H."/>
            <person name="Sheng Y."/>
            <person name="Liu T."/>
            <person name="Pan Y.S."/>
            <person name="Xia L.Y."/>
            <person name="Li J."/>
            <person name="Zhao F."/>
            <person name="Cao W.C."/>
        </authorList>
    </citation>
    <scope>NUCLEOTIDE SEQUENCE</scope>
    <source>
        <strain evidence="1">Rmic-2018</strain>
    </source>
</reference>
<protein>
    <submittedName>
        <fullName evidence="1">Uncharacterized protein</fullName>
    </submittedName>
</protein>
<evidence type="ECO:0000313" key="1">
    <source>
        <dbReference type="EMBL" id="KAH8018283.1"/>
    </source>
</evidence>
<gene>
    <name evidence="1" type="ORF">HPB51_001307</name>
</gene>
<sequence length="199" mass="22311">MLSLHSNILSTPESGCILPALSTEGTDDNILQVPSEEECVAELPKKIRETSKLSRRMITDTAHKITSVVIYCKDERKRKEAHELMLQAYNILRSGCESSSSGLVIRGSPTKGCSGQASTTQQAKRIRLKALQHARRHAESWKTRGRHCRAKPEVEACESAKTLLFEQRGLTEWSSYGIAHMYLSTDRVVGTSPESWRKR</sequence>
<dbReference type="EMBL" id="JABSTU010000010">
    <property type="protein sequence ID" value="KAH8018283.1"/>
    <property type="molecule type" value="Genomic_DNA"/>
</dbReference>
<name>A0A9J6D862_RHIMP</name>
<organism evidence="1 2">
    <name type="scientific">Rhipicephalus microplus</name>
    <name type="common">Cattle tick</name>
    <name type="synonym">Boophilus microplus</name>
    <dbReference type="NCBI Taxonomy" id="6941"/>
    <lineage>
        <taxon>Eukaryota</taxon>
        <taxon>Metazoa</taxon>
        <taxon>Ecdysozoa</taxon>
        <taxon>Arthropoda</taxon>
        <taxon>Chelicerata</taxon>
        <taxon>Arachnida</taxon>
        <taxon>Acari</taxon>
        <taxon>Parasitiformes</taxon>
        <taxon>Ixodida</taxon>
        <taxon>Ixodoidea</taxon>
        <taxon>Ixodidae</taxon>
        <taxon>Rhipicephalinae</taxon>
        <taxon>Rhipicephalus</taxon>
        <taxon>Boophilus</taxon>
    </lineage>
</organism>
<reference evidence="1" key="2">
    <citation type="submission" date="2021-09" db="EMBL/GenBank/DDBJ databases">
        <authorList>
            <person name="Jia N."/>
            <person name="Wang J."/>
            <person name="Shi W."/>
            <person name="Du L."/>
            <person name="Sun Y."/>
            <person name="Zhan W."/>
            <person name="Jiang J."/>
            <person name="Wang Q."/>
            <person name="Zhang B."/>
            <person name="Ji P."/>
            <person name="Sakyi L.B."/>
            <person name="Cui X."/>
            <person name="Yuan T."/>
            <person name="Jiang B."/>
            <person name="Yang W."/>
            <person name="Lam T.T.-Y."/>
            <person name="Chang Q."/>
            <person name="Ding S."/>
            <person name="Wang X."/>
            <person name="Zhu J."/>
            <person name="Ruan X."/>
            <person name="Zhao L."/>
            <person name="Wei J."/>
            <person name="Que T."/>
            <person name="Du C."/>
            <person name="Cheng J."/>
            <person name="Dai P."/>
            <person name="Han X."/>
            <person name="Huang E."/>
            <person name="Gao Y."/>
            <person name="Liu J."/>
            <person name="Shao H."/>
            <person name="Ye R."/>
            <person name="Li L."/>
            <person name="Wei W."/>
            <person name="Wang X."/>
            <person name="Wang C."/>
            <person name="Huo Q."/>
            <person name="Li W."/>
            <person name="Guo W."/>
            <person name="Chen H."/>
            <person name="Chen S."/>
            <person name="Zhou L."/>
            <person name="Zhou L."/>
            <person name="Ni X."/>
            <person name="Tian J."/>
            <person name="Zhou Y."/>
            <person name="Sheng Y."/>
            <person name="Liu T."/>
            <person name="Pan Y."/>
            <person name="Xia L."/>
            <person name="Li J."/>
            <person name="Zhao F."/>
            <person name="Cao W."/>
        </authorList>
    </citation>
    <scope>NUCLEOTIDE SEQUENCE</scope>
    <source>
        <strain evidence="1">Rmic-2018</strain>
        <tissue evidence="1">Larvae</tissue>
    </source>
</reference>
<proteinExistence type="predicted"/>
<evidence type="ECO:0000313" key="2">
    <source>
        <dbReference type="Proteomes" id="UP000821866"/>
    </source>
</evidence>
<dbReference type="Proteomes" id="UP000821866">
    <property type="component" value="Chromosome 8"/>
</dbReference>
<dbReference type="AlphaFoldDB" id="A0A9J6D862"/>
<keyword evidence="2" id="KW-1185">Reference proteome</keyword>
<comment type="caution">
    <text evidence="1">The sequence shown here is derived from an EMBL/GenBank/DDBJ whole genome shotgun (WGS) entry which is preliminary data.</text>
</comment>
<accession>A0A9J6D862</accession>